<dbReference type="NCBIfam" id="NF041112">
    <property type="entry name" value="chap_CsgH_alph"/>
    <property type="match status" value="1"/>
</dbReference>
<feature type="signal peptide" evidence="1">
    <location>
        <begin position="1"/>
        <end position="35"/>
    </location>
</feature>
<dbReference type="Pfam" id="PF21112">
    <property type="entry name" value="CsgH"/>
    <property type="match status" value="1"/>
</dbReference>
<evidence type="ECO:0000259" key="2">
    <source>
        <dbReference type="Pfam" id="PF21112"/>
    </source>
</evidence>
<feature type="chain" id="PRO_5046352703" description="CsgH-like domain-containing protein" evidence="1">
    <location>
        <begin position="36"/>
        <end position="131"/>
    </location>
</feature>
<dbReference type="Proteomes" id="UP001231124">
    <property type="component" value="Unassembled WGS sequence"/>
</dbReference>
<dbReference type="InterPro" id="IPR053722">
    <property type="entry name" value="Curli_assembly_CsgC/AgfC"/>
</dbReference>
<gene>
    <name evidence="3" type="ORF">QO012_000569</name>
</gene>
<keyword evidence="4" id="KW-1185">Reference proteome</keyword>
<evidence type="ECO:0000313" key="3">
    <source>
        <dbReference type="EMBL" id="MDQ0446091.1"/>
    </source>
</evidence>
<comment type="caution">
    <text evidence="3">The sequence shown here is derived from an EMBL/GenBank/DDBJ whole genome shotgun (WGS) entry which is preliminary data.</text>
</comment>
<name>A0ABU0HUT4_9HYPH</name>
<dbReference type="Gene3D" id="2.60.40.2420">
    <property type="match status" value="1"/>
</dbReference>
<reference evidence="3 4" key="1">
    <citation type="submission" date="2023-07" db="EMBL/GenBank/DDBJ databases">
        <title>Genomic Encyclopedia of Type Strains, Phase IV (KMG-IV): sequencing the most valuable type-strain genomes for metagenomic binning, comparative biology and taxonomic classification.</title>
        <authorList>
            <person name="Goeker M."/>
        </authorList>
    </citation>
    <scope>NUCLEOTIDE SEQUENCE [LARGE SCALE GENOMIC DNA]</scope>
    <source>
        <strain evidence="3 4">DSM 19013</strain>
    </source>
</reference>
<proteinExistence type="predicted"/>
<protein>
    <recommendedName>
        <fullName evidence="2">CsgH-like domain-containing protein</fullName>
    </recommendedName>
</protein>
<feature type="domain" description="CsgH-like" evidence="2">
    <location>
        <begin position="40"/>
        <end position="119"/>
    </location>
</feature>
<dbReference type="RefSeq" id="WP_238203475.1">
    <property type="nucleotide sequence ID" value="NZ_BPQE01000013.1"/>
</dbReference>
<dbReference type="EMBL" id="JAUSVP010000001">
    <property type="protein sequence ID" value="MDQ0446091.1"/>
    <property type="molecule type" value="Genomic_DNA"/>
</dbReference>
<evidence type="ECO:0000256" key="1">
    <source>
        <dbReference type="SAM" id="SignalP"/>
    </source>
</evidence>
<dbReference type="InterPro" id="IPR048632">
    <property type="entry name" value="CsgH-like"/>
</dbReference>
<organism evidence="3 4">
    <name type="scientific">Methylobacterium aerolatum</name>
    <dbReference type="NCBI Taxonomy" id="418708"/>
    <lineage>
        <taxon>Bacteria</taxon>
        <taxon>Pseudomonadati</taxon>
        <taxon>Pseudomonadota</taxon>
        <taxon>Alphaproteobacteria</taxon>
        <taxon>Hyphomicrobiales</taxon>
        <taxon>Methylobacteriaceae</taxon>
        <taxon>Methylobacterium</taxon>
    </lineage>
</organism>
<accession>A0ABU0HUT4</accession>
<dbReference type="InterPro" id="IPR047726">
    <property type="entry name" value="CsgH_dom"/>
</dbReference>
<sequence length="131" mass="13648">MPCALFQARRPGSFLSSLLTAGVLILSSATPPASAASPGVSCRIRSTPGDGLLTVQAVAHSDTPLRGRYVFLLDKDSEAGSSRNVQSGQFALSGGQDDVVSAVSLEKSAEGHVKAELTLDWTQGRTSCRFP</sequence>
<evidence type="ECO:0000313" key="4">
    <source>
        <dbReference type="Proteomes" id="UP001231124"/>
    </source>
</evidence>
<keyword evidence="1" id="KW-0732">Signal</keyword>